<name>A0A5B8XIK3_9RICK</name>
<dbReference type="EMBL" id="CP029077">
    <property type="protein sequence ID" value="QED23811.1"/>
    <property type="molecule type" value="Genomic_DNA"/>
</dbReference>
<dbReference type="InterPro" id="IPR036388">
    <property type="entry name" value="WH-like_DNA-bd_sf"/>
</dbReference>
<evidence type="ECO:0000256" key="2">
    <source>
        <dbReference type="ARBA" id="ARBA00023125"/>
    </source>
</evidence>
<organism evidence="5 6">
    <name type="scientific">Candidatus Deianiraea vastatrix</name>
    <dbReference type="NCBI Taxonomy" id="2163644"/>
    <lineage>
        <taxon>Bacteria</taxon>
        <taxon>Pseudomonadati</taxon>
        <taxon>Pseudomonadota</taxon>
        <taxon>Alphaproteobacteria</taxon>
        <taxon>Rickettsiales</taxon>
        <taxon>Candidatus Deianiraeaceae</taxon>
        <taxon>Candidatus Deianiraea</taxon>
    </lineage>
</organism>
<evidence type="ECO:0000256" key="1">
    <source>
        <dbReference type="ARBA" id="ARBA00023015"/>
    </source>
</evidence>
<dbReference type="CDD" id="cd00090">
    <property type="entry name" value="HTH_ARSR"/>
    <property type="match status" value="1"/>
</dbReference>
<evidence type="ECO:0000313" key="5">
    <source>
        <dbReference type="EMBL" id="QED23811.1"/>
    </source>
</evidence>
<reference evidence="5 6" key="1">
    <citation type="journal article" date="2019" name="ISME J.">
        <title>Deianiraea, an extracellular bacterium associated with the ciliate Paramecium, suggests an alternative scenario for the evolution of Rickettsiales.</title>
        <authorList>
            <person name="Castelli M."/>
            <person name="Sabaneyeva E."/>
            <person name="Lanzoni O."/>
            <person name="Lebedeva N."/>
            <person name="Floriano A.M."/>
            <person name="Gaiarsa S."/>
            <person name="Benken K."/>
            <person name="Modeo L."/>
            <person name="Bandi C."/>
            <person name="Potekhin A."/>
            <person name="Sassera D."/>
            <person name="Petroni G."/>
        </authorList>
    </citation>
    <scope>NUCLEOTIDE SEQUENCE [LARGE SCALE GENOMIC DNA]</scope>
    <source>
        <strain evidence="5">CyL4-1</strain>
    </source>
</reference>
<keyword evidence="2" id="KW-0238">DNA-binding</keyword>
<dbReference type="InterPro" id="IPR011991">
    <property type="entry name" value="ArsR-like_HTH"/>
</dbReference>
<dbReference type="Gene3D" id="1.10.10.10">
    <property type="entry name" value="Winged helix-like DNA-binding domain superfamily/Winged helix DNA-binding domain"/>
    <property type="match status" value="1"/>
</dbReference>
<dbReference type="SUPFAM" id="SSF46785">
    <property type="entry name" value="Winged helix' DNA-binding domain"/>
    <property type="match status" value="1"/>
</dbReference>
<dbReference type="InterPro" id="IPR036390">
    <property type="entry name" value="WH_DNA-bd_sf"/>
</dbReference>
<evidence type="ECO:0000313" key="6">
    <source>
        <dbReference type="Proteomes" id="UP000321934"/>
    </source>
</evidence>
<feature type="domain" description="HTH hxlR-type" evidence="4">
    <location>
        <begin position="9"/>
        <end position="110"/>
    </location>
</feature>
<sequence>MTKKGNFKCPVFLTLSLLANKWAIGIIHNLLQAENHTMRFGELQKTLHNITQAELTKQLREFEKSGIIERHMFPQIPPKVEYKLTKLGLSLTTPIDSLSKWAEENAHLVQENINKFNSDNNIK</sequence>
<dbReference type="PANTHER" id="PTHR33204">
    <property type="entry name" value="TRANSCRIPTIONAL REGULATOR, MARR FAMILY"/>
    <property type="match status" value="1"/>
</dbReference>
<dbReference type="InterPro" id="IPR002577">
    <property type="entry name" value="HTH_HxlR"/>
</dbReference>
<evidence type="ECO:0000256" key="3">
    <source>
        <dbReference type="ARBA" id="ARBA00023163"/>
    </source>
</evidence>
<keyword evidence="3" id="KW-0804">Transcription</keyword>
<dbReference type="GO" id="GO:0006355">
    <property type="term" value="P:regulation of DNA-templated transcription"/>
    <property type="evidence" value="ECO:0007669"/>
    <property type="project" value="UniProtKB-ARBA"/>
</dbReference>
<dbReference type="RefSeq" id="WP_146821200.1">
    <property type="nucleotide sequence ID" value="NZ_CP029077.1"/>
</dbReference>
<dbReference type="OrthoDB" id="9800350at2"/>
<dbReference type="AlphaFoldDB" id="A0A5B8XIK3"/>
<protein>
    <submittedName>
        <fullName evidence="5">HTH-type transcriptional regulator</fullName>
    </submittedName>
</protein>
<keyword evidence="6" id="KW-1185">Reference proteome</keyword>
<proteinExistence type="predicted"/>
<dbReference type="Proteomes" id="UP000321934">
    <property type="component" value="Chromosome"/>
</dbReference>
<evidence type="ECO:0000259" key="4">
    <source>
        <dbReference type="PROSITE" id="PS51118"/>
    </source>
</evidence>
<keyword evidence="1" id="KW-0805">Transcription regulation</keyword>
<accession>A0A5B8XIK3</accession>
<dbReference type="GO" id="GO:0003677">
    <property type="term" value="F:DNA binding"/>
    <property type="evidence" value="ECO:0007669"/>
    <property type="project" value="UniProtKB-KW"/>
</dbReference>
<dbReference type="Pfam" id="PF01638">
    <property type="entry name" value="HxlR"/>
    <property type="match status" value="1"/>
</dbReference>
<dbReference type="PROSITE" id="PS51118">
    <property type="entry name" value="HTH_HXLR"/>
    <property type="match status" value="1"/>
</dbReference>
<gene>
    <name evidence="5" type="ORF">Deia_01029</name>
</gene>